<dbReference type="Pfam" id="PF14748">
    <property type="entry name" value="P5CR_dimer"/>
    <property type="match status" value="1"/>
</dbReference>
<dbReference type="InterPro" id="IPR029036">
    <property type="entry name" value="P5CR_dimer"/>
</dbReference>
<evidence type="ECO:0000256" key="2">
    <source>
        <dbReference type="ARBA" id="ARBA00022857"/>
    </source>
</evidence>
<evidence type="ECO:0000259" key="4">
    <source>
        <dbReference type="Pfam" id="PF14748"/>
    </source>
</evidence>
<sequence length="107" mass="11246">EKYIDMATAVSGSGPAYIFLVIEALVDAAVGIGLPREMAEELVLETVVGAARLTQETGKHPKELRDMVTSPGGTTAEGLLKLEEGGLRDLFARGVTAAYERAKELGG</sequence>
<dbReference type="GO" id="GO:0055129">
    <property type="term" value="P:L-proline biosynthetic process"/>
    <property type="evidence" value="ECO:0007669"/>
    <property type="project" value="TreeGrafter"/>
</dbReference>
<gene>
    <name evidence="5" type="ORF">S01H1_63087</name>
</gene>
<evidence type="ECO:0000313" key="5">
    <source>
        <dbReference type="EMBL" id="GAG32758.1"/>
    </source>
</evidence>
<dbReference type="InterPro" id="IPR008927">
    <property type="entry name" value="6-PGluconate_DH-like_C_sf"/>
</dbReference>
<dbReference type="InterPro" id="IPR053790">
    <property type="entry name" value="P5CR-like_CS"/>
</dbReference>
<organism evidence="5">
    <name type="scientific">marine sediment metagenome</name>
    <dbReference type="NCBI Taxonomy" id="412755"/>
    <lineage>
        <taxon>unclassified sequences</taxon>
        <taxon>metagenomes</taxon>
        <taxon>ecological metagenomes</taxon>
    </lineage>
</organism>
<comment type="similarity">
    <text evidence="1">Belongs to the pyrroline-5-carboxylate reductase family.</text>
</comment>
<dbReference type="PANTHER" id="PTHR11645">
    <property type="entry name" value="PYRROLINE-5-CARBOXYLATE REDUCTASE"/>
    <property type="match status" value="1"/>
</dbReference>
<proteinExistence type="inferred from homology"/>
<dbReference type="PROSITE" id="PS00521">
    <property type="entry name" value="P5CR"/>
    <property type="match status" value="1"/>
</dbReference>
<feature type="non-terminal residue" evidence="5">
    <location>
        <position position="1"/>
    </location>
</feature>
<reference evidence="5" key="1">
    <citation type="journal article" date="2014" name="Front. Microbiol.">
        <title>High frequency of phylogenetically diverse reductive dehalogenase-homologous genes in deep subseafloor sedimentary metagenomes.</title>
        <authorList>
            <person name="Kawai M."/>
            <person name="Futagami T."/>
            <person name="Toyoda A."/>
            <person name="Takaki Y."/>
            <person name="Nishi S."/>
            <person name="Hori S."/>
            <person name="Arai W."/>
            <person name="Tsubouchi T."/>
            <person name="Morono Y."/>
            <person name="Uchiyama I."/>
            <person name="Ito T."/>
            <person name="Fujiyama A."/>
            <person name="Inagaki F."/>
            <person name="Takami H."/>
        </authorList>
    </citation>
    <scope>NUCLEOTIDE SEQUENCE</scope>
    <source>
        <strain evidence="5">Expedition CK06-06</strain>
    </source>
</reference>
<dbReference type="SUPFAM" id="SSF48179">
    <property type="entry name" value="6-phosphogluconate dehydrogenase C-terminal domain-like"/>
    <property type="match status" value="1"/>
</dbReference>
<dbReference type="PANTHER" id="PTHR11645:SF66">
    <property type="entry name" value="PYRROLINE-5-CARBOXYLATE REDUCTASE"/>
    <property type="match status" value="1"/>
</dbReference>
<protein>
    <recommendedName>
        <fullName evidence="4">Pyrroline-5-carboxylate reductase dimerisation domain-containing protein</fullName>
    </recommendedName>
</protein>
<keyword evidence="3" id="KW-0560">Oxidoreductase</keyword>
<accession>X0X7X3</accession>
<dbReference type="Gene3D" id="1.10.3730.10">
    <property type="entry name" value="ProC C-terminal domain-like"/>
    <property type="match status" value="1"/>
</dbReference>
<name>X0X7X3_9ZZZZ</name>
<dbReference type="GO" id="GO:0004735">
    <property type="term" value="F:pyrroline-5-carboxylate reductase activity"/>
    <property type="evidence" value="ECO:0007669"/>
    <property type="project" value="TreeGrafter"/>
</dbReference>
<keyword evidence="2" id="KW-0521">NADP</keyword>
<evidence type="ECO:0000256" key="3">
    <source>
        <dbReference type="ARBA" id="ARBA00023002"/>
    </source>
</evidence>
<feature type="domain" description="Pyrroline-5-carboxylate reductase dimerisation" evidence="4">
    <location>
        <begin position="1"/>
        <end position="105"/>
    </location>
</feature>
<dbReference type="FunFam" id="1.10.3730.10:FF:000001">
    <property type="entry name" value="Pyrroline-5-carboxylate reductase"/>
    <property type="match status" value="1"/>
</dbReference>
<comment type="caution">
    <text evidence="5">The sequence shown here is derived from an EMBL/GenBank/DDBJ whole genome shotgun (WGS) entry which is preliminary data.</text>
</comment>
<evidence type="ECO:0000256" key="1">
    <source>
        <dbReference type="ARBA" id="ARBA00005525"/>
    </source>
</evidence>
<dbReference type="EMBL" id="BARS01041488">
    <property type="protein sequence ID" value="GAG32758.1"/>
    <property type="molecule type" value="Genomic_DNA"/>
</dbReference>
<dbReference type="AlphaFoldDB" id="X0X7X3"/>